<evidence type="ECO:0000256" key="2">
    <source>
        <dbReference type="ARBA" id="ARBA00022801"/>
    </source>
</evidence>
<keyword evidence="2" id="KW-0378">Hydrolase</keyword>
<dbReference type="AlphaFoldDB" id="A0A0G0X2C6"/>
<evidence type="ECO:0000259" key="6">
    <source>
        <dbReference type="PROSITE" id="PS51194"/>
    </source>
</evidence>
<comment type="similarity">
    <text evidence="5">Belongs to the DEAD box helicase family.</text>
</comment>
<dbReference type="PROSITE" id="PS51194">
    <property type="entry name" value="HELICASE_CTER"/>
    <property type="match status" value="1"/>
</dbReference>
<name>A0A0G0X2C6_9BACT</name>
<reference evidence="7 8" key="1">
    <citation type="journal article" date="2015" name="Nature">
        <title>rRNA introns, odd ribosomes, and small enigmatic genomes across a large radiation of phyla.</title>
        <authorList>
            <person name="Brown C.T."/>
            <person name="Hug L.A."/>
            <person name="Thomas B.C."/>
            <person name="Sharon I."/>
            <person name="Castelle C.J."/>
            <person name="Singh A."/>
            <person name="Wilkins M.J."/>
            <person name="Williams K.H."/>
            <person name="Banfield J.F."/>
        </authorList>
    </citation>
    <scope>NUCLEOTIDE SEQUENCE [LARGE SCALE GENOMIC DNA]</scope>
</reference>
<evidence type="ECO:0000313" key="7">
    <source>
        <dbReference type="EMBL" id="KKS19179.1"/>
    </source>
</evidence>
<feature type="domain" description="Helicase C-terminal" evidence="6">
    <location>
        <begin position="21"/>
        <end position="151"/>
    </location>
</feature>
<dbReference type="InterPro" id="IPR050079">
    <property type="entry name" value="DEAD_box_RNA_helicase"/>
</dbReference>
<keyword evidence="1" id="KW-0547">Nucleotide-binding</keyword>
<dbReference type="SMART" id="SM00490">
    <property type="entry name" value="HELICc"/>
    <property type="match status" value="1"/>
</dbReference>
<dbReference type="SUPFAM" id="SSF52540">
    <property type="entry name" value="P-loop containing nucleoside triphosphate hydrolases"/>
    <property type="match status" value="1"/>
</dbReference>
<evidence type="ECO:0000256" key="4">
    <source>
        <dbReference type="ARBA" id="ARBA00022840"/>
    </source>
</evidence>
<dbReference type="Proteomes" id="UP000034371">
    <property type="component" value="Unassembled WGS sequence"/>
</dbReference>
<dbReference type="GO" id="GO:0005524">
    <property type="term" value="F:ATP binding"/>
    <property type="evidence" value="ECO:0007669"/>
    <property type="project" value="UniProtKB-KW"/>
</dbReference>
<dbReference type="GO" id="GO:0016787">
    <property type="term" value="F:hydrolase activity"/>
    <property type="evidence" value="ECO:0007669"/>
    <property type="project" value="UniProtKB-KW"/>
</dbReference>
<accession>A0A0G0X2C6</accession>
<dbReference type="PANTHER" id="PTHR47959:SF13">
    <property type="entry name" value="ATP-DEPENDENT RNA HELICASE RHLE"/>
    <property type="match status" value="1"/>
</dbReference>
<dbReference type="Gene3D" id="3.40.50.300">
    <property type="entry name" value="P-loop containing nucleotide triphosphate hydrolases"/>
    <property type="match status" value="1"/>
</dbReference>
<proteinExistence type="inferred from homology"/>
<organism evidence="7 8">
    <name type="scientific">Candidatus Roizmanbacteria bacterium GW2011_GWC2_41_7</name>
    <dbReference type="NCBI Taxonomy" id="1618487"/>
    <lineage>
        <taxon>Bacteria</taxon>
        <taxon>Candidatus Roizmaniibacteriota</taxon>
    </lineage>
</organism>
<protein>
    <submittedName>
        <fullName evidence="7">DEAD-box ATP-dependent RNA helicase CshA</fullName>
    </submittedName>
</protein>
<dbReference type="GO" id="GO:0003724">
    <property type="term" value="F:RNA helicase activity"/>
    <property type="evidence" value="ECO:0007669"/>
    <property type="project" value="TreeGrafter"/>
</dbReference>
<sequence length="151" mass="16892">MKETAQHINQDVIRVRNKEEKLQVLCRLLKNEESSKVLIFGRTKWNVEKLTRSLASIGFSVGSIHGNKSQGQRMRVLAQFKENKLQILVATNVASRGLDIPDVSHVINFDEPESYDDYVHRIGRTGRADKSGVALTFVVTGDGPRAAYLNG</sequence>
<dbReference type="CDD" id="cd18787">
    <property type="entry name" value="SF2_C_DEAD"/>
    <property type="match status" value="1"/>
</dbReference>
<dbReference type="GO" id="GO:0005829">
    <property type="term" value="C:cytosol"/>
    <property type="evidence" value="ECO:0007669"/>
    <property type="project" value="TreeGrafter"/>
</dbReference>
<dbReference type="PANTHER" id="PTHR47959">
    <property type="entry name" value="ATP-DEPENDENT RNA HELICASE RHLE-RELATED"/>
    <property type="match status" value="1"/>
</dbReference>
<dbReference type="Pfam" id="PF00271">
    <property type="entry name" value="Helicase_C"/>
    <property type="match status" value="1"/>
</dbReference>
<comment type="caution">
    <text evidence="7">The sequence shown here is derived from an EMBL/GenBank/DDBJ whole genome shotgun (WGS) entry which is preliminary data.</text>
</comment>
<dbReference type="EMBL" id="LCBY01000091">
    <property type="protein sequence ID" value="KKS19179.1"/>
    <property type="molecule type" value="Genomic_DNA"/>
</dbReference>
<gene>
    <name evidence="7" type="ORF">UU78_C0091G0001</name>
</gene>
<dbReference type="InterPro" id="IPR001650">
    <property type="entry name" value="Helicase_C-like"/>
</dbReference>
<evidence type="ECO:0000256" key="1">
    <source>
        <dbReference type="ARBA" id="ARBA00022741"/>
    </source>
</evidence>
<evidence type="ECO:0000256" key="3">
    <source>
        <dbReference type="ARBA" id="ARBA00022806"/>
    </source>
</evidence>
<keyword evidence="4" id="KW-0067">ATP-binding</keyword>
<dbReference type="InterPro" id="IPR027417">
    <property type="entry name" value="P-loop_NTPase"/>
</dbReference>
<evidence type="ECO:0000313" key="8">
    <source>
        <dbReference type="Proteomes" id="UP000034371"/>
    </source>
</evidence>
<dbReference type="PATRIC" id="fig|1618487.3.peg.1029"/>
<evidence type="ECO:0000256" key="5">
    <source>
        <dbReference type="ARBA" id="ARBA00038437"/>
    </source>
</evidence>
<keyword evidence="3 7" id="KW-0347">Helicase</keyword>